<sequence length="2175" mass="249874">MKKVVLIICLLFSLNQFAQNFDGKWEKVVELEKEGKTKSANEEVQKIYSKAKRKGNEAEIIKTFFYTSKFIQVLEEEAQTKIITNLRKEIKETSIPSQALLHYIYAKCLESHRNKNSFEISRRTAIDSTYDSDFRTWPLTILETEIKNAYEKSIANQKILEQTPLLNYELIFSFIKYEDFKDVSLYEFLTFEAIAYYKTQINHDLINAHDYESKKNIFFDTSADFTTSSFDFIKDLNLRRVFNLHQKLEATSKNKQEHQLNRLLFCRNSLFQDKDYFLKVLSDFQNKHLYNEVLQKVLYEKARIYQSEASKDKFPDYNVLAVTTYDSILNLSRSEIYKKAANAKNNILKKEINLQLLKNSYNKENTRAYISYKNVDNVTLSFYKIKQHLLIDEDYPNQKKDSIVNLLIKNRLPVKKVTYKLEDKKNHFQYSTEVVVPQLEIGHYLIYMESEQKNDSLKTKVFDYETLTVSNLTLLSHTKQNRIYFQALDRKTGIPIEHVKIAFDDYILHTDEMGKADVKFSKKDYYFRNPITISKDNDSLYINREYIGQFAYNSDNGDKKIRDPKIAFYLDRAIYRPGQTVYYKGIAFWQKDGQTEVVPNLTINLLLEDANNSEIKEIEVRTNEFGSFSGEFLLPKTGLTGEYSITAEEPDAPEKDVIYDKKEEEHPFWDNQYDDSEISFKVEEYKRPKFEITFNPIKKTYTVDQNVTVKGKAKAFAGSPVSDSKVTYKITRNTYSNYRYSYNNEAEMLKEGETKTDAEGNFSIEFIAEPSYESNKESLPVFNYNVDVSITDINGETRNNQTAVKVGYHSLSLQTNIPYLIETDKKSNLEIGSKNLNHEFVPVKGQIQFYALSPINNKWKKRTWPKPEIKTISDSEFEQLFPHEKNETDTSPKEKLLFTKAVDTEKDKSIALDFLTYWKTGNYKVIFSAKDSLGNPIQSTASFKLFQKRDKNKQSDELFTVKQVNLNPKKDGFVKLEITSASADLYLSSNAFYKGIEYHSSEIQLKDRTAFLQIPIKKEFKNGINLQFQTIFENVAEKKQLTIFFLDEKSKLSFETESLRNKIEPGSNENWSFKIHGGKLNEVEVLASMYDSSLDQFTKKNWKNLDFQNDYISQGNFKTPLGFGMIYNTLRFPNAYYYREIEENETNLIWFGFNFSNANDYYSKRQYEKLMQTGKVKVPANSKSISGIVTEGGLPLPGVAVVVKGTMRGTQTDIDGFYSINAIQGEELVFSFIGMKEVHLKINSKVHNVAMSAESMTLENVVVTAVGIKKRQDEVTASNTVYASKELTQAGNTNIIQSLAGKVEGLQITPANGVNGNTRIVLRGNRSITGNNQALVVIDGVISDAEALTKIGASELLSTTVLKGAQGAALYGEQGANGVLIITTKKSLQEVTHVQARKNLNETAFFFPHLKTDKDGKVKFSFTSPEALTQWKVRLLAHDKRAASGYFENTVVTQKDLMVTPNFPRFFREKDTVFVSAKIANMTYEAKPGITVLQLFDAASMETIDAKVLNTDNIKNFTIPARGNTVVTWRIVIPEGLQGIQYKVLAKSGAFSDGEENILPVLTNNMLVTESIPLWVRGGTKKEYVLENLKNNASTTLRNHLITLEYTSNPTWLALQSLPYLMEYEHECSEQTFARYYANVLASEIINSNPKIAAVFNTWSKDGKSISKLEQNDELKSTILAETPWIRDAQSEEERKKNWALLFDMNKMKQSLENTLTKLKQKQKSSGGFAWFDGSDESEYITRHILAGFGHLSKMKINTEHKDNFKGITEKGVAFMDKKFIEAHKRRTAVLKEKEKLHLANPYSDLHYLYTRSFYLDSNPLTDELKKTTKAYLDNITENWLNYSLYEKGMAALTLDRFGENATAKKIIESLKETASNNDDWGMYWIENKSGWYWYQAPIETQALLIEAFAEINNDTQSVDAMKVWLLKNKQNKNWPTTKATTEAIYALLMQGNDWLSIKDNTVIKIGDEKIITKKLSETEKEAETGYFKMNWKADEIKKEMAELSIQNKSGVPGYGGLYWQYFEDLDKIKANSETTLSTSKELYLKKNRANGEQLQRITNKKPLKIGDLVTVRLIITAKESMEFVHLKDMRAAAFEPVNVLSEYQWKSGLGYYMSTKDMATHFFFDSINKGSYVLEYDVRVNNKGDFSNGITTIQSMYAPEFTSHSKGIRVSVKE</sequence>
<reference evidence="4 5" key="1">
    <citation type="journal article" date="2015" name="Stand. Genomic Sci.">
        <title>Genomic Encyclopedia of Bacterial and Archaeal Type Strains, Phase III: the genomes of soil and plant-associated and newly described type strains.</title>
        <authorList>
            <person name="Whitman W.B."/>
            <person name="Woyke T."/>
            <person name="Klenk H.P."/>
            <person name="Zhou Y."/>
            <person name="Lilburn T.G."/>
            <person name="Beck B.J."/>
            <person name="De Vos P."/>
            <person name="Vandamme P."/>
            <person name="Eisen J.A."/>
            <person name="Garrity G."/>
            <person name="Hugenholtz P."/>
            <person name="Kyrpides N.C."/>
        </authorList>
    </citation>
    <scope>NUCLEOTIDE SEQUENCE [LARGE SCALE GENOMIC DNA]</scope>
    <source>
        <strain evidence="4 5">CGMCC 1.7270</strain>
    </source>
</reference>
<dbReference type="SUPFAM" id="SSF48239">
    <property type="entry name" value="Terpenoid cyclases/Protein prenyltransferases"/>
    <property type="match status" value="1"/>
</dbReference>
<dbReference type="InterPro" id="IPR051802">
    <property type="entry name" value="YfhM-like"/>
</dbReference>
<evidence type="ECO:0000256" key="1">
    <source>
        <dbReference type="ARBA" id="ARBA00010556"/>
    </source>
</evidence>
<comment type="similarity">
    <text evidence="1">Belongs to the protease inhibitor I39 (alpha-2-macroglobulin) family. Bacterial alpha-2-macroglobulin subfamily.</text>
</comment>
<evidence type="ECO:0000313" key="4">
    <source>
        <dbReference type="EMBL" id="TWI12236.1"/>
    </source>
</evidence>
<gene>
    <name evidence="4" type="ORF">IP98_01811</name>
</gene>
<dbReference type="InterPro" id="IPR012910">
    <property type="entry name" value="Plug_dom"/>
</dbReference>
<dbReference type="InterPro" id="IPR001599">
    <property type="entry name" value="Macroglobln_a2"/>
</dbReference>
<dbReference type="InterPro" id="IPR041246">
    <property type="entry name" value="Bact_MG10"/>
</dbReference>
<dbReference type="EMBL" id="VLKQ01000007">
    <property type="protein sequence ID" value="TWI12236.1"/>
    <property type="molecule type" value="Genomic_DNA"/>
</dbReference>
<dbReference type="InterPro" id="IPR008969">
    <property type="entry name" value="CarboxyPept-like_regulatory"/>
</dbReference>
<dbReference type="Pfam" id="PF17973">
    <property type="entry name" value="bMG10"/>
    <property type="match status" value="1"/>
</dbReference>
<dbReference type="Proteomes" id="UP000319848">
    <property type="component" value="Unassembled WGS sequence"/>
</dbReference>
<feature type="domain" description="Alpha-2-macroglobulin" evidence="3">
    <location>
        <begin position="1403"/>
        <end position="1493"/>
    </location>
</feature>
<dbReference type="Gene3D" id="2.170.130.10">
    <property type="entry name" value="TonB-dependent receptor, plug domain"/>
    <property type="match status" value="1"/>
</dbReference>
<dbReference type="OrthoDB" id="9767116at2"/>
<dbReference type="Pfam" id="PF07715">
    <property type="entry name" value="Plug"/>
    <property type="match status" value="1"/>
</dbReference>
<dbReference type="Pfam" id="PF13715">
    <property type="entry name" value="CarbopepD_reg_2"/>
    <property type="match status" value="1"/>
</dbReference>
<dbReference type="STRING" id="1341154.FCR2A7T_12120"/>
<organism evidence="4 5">
    <name type="scientific">Flavobacterium cauense R2A-7</name>
    <dbReference type="NCBI Taxonomy" id="1341154"/>
    <lineage>
        <taxon>Bacteria</taxon>
        <taxon>Pseudomonadati</taxon>
        <taxon>Bacteroidota</taxon>
        <taxon>Flavobacteriia</taxon>
        <taxon>Flavobacteriales</taxon>
        <taxon>Flavobacteriaceae</taxon>
        <taxon>Flavobacterium</taxon>
    </lineage>
</organism>
<dbReference type="SUPFAM" id="SSF56935">
    <property type="entry name" value="Porins"/>
    <property type="match status" value="1"/>
</dbReference>
<dbReference type="Pfam" id="PF01835">
    <property type="entry name" value="MG2"/>
    <property type="match status" value="1"/>
</dbReference>
<dbReference type="RefSeq" id="WP_131473110.1">
    <property type="nucleotide sequence ID" value="NZ_AVBI01000012.1"/>
</dbReference>
<name>A0A562LXA1_9FLAO</name>
<dbReference type="Pfam" id="PF00207">
    <property type="entry name" value="A2M"/>
    <property type="match status" value="1"/>
</dbReference>
<accession>A0A562LXA1</accession>
<proteinExistence type="inferred from homology"/>
<dbReference type="SUPFAM" id="SSF49464">
    <property type="entry name" value="Carboxypeptidase regulatory domain-like"/>
    <property type="match status" value="1"/>
</dbReference>
<dbReference type="SMART" id="SM01360">
    <property type="entry name" value="A2M"/>
    <property type="match status" value="1"/>
</dbReference>
<dbReference type="InterPro" id="IPR037066">
    <property type="entry name" value="Plug_dom_sf"/>
</dbReference>
<comment type="caution">
    <text evidence="4">The sequence shown here is derived from an EMBL/GenBank/DDBJ whole genome shotgun (WGS) entry which is preliminary data.</text>
</comment>
<evidence type="ECO:0000259" key="3">
    <source>
        <dbReference type="SMART" id="SM01360"/>
    </source>
</evidence>
<feature type="chain" id="PRO_5022128210" evidence="2">
    <location>
        <begin position="19"/>
        <end position="2175"/>
    </location>
</feature>
<evidence type="ECO:0000256" key="2">
    <source>
        <dbReference type="SAM" id="SignalP"/>
    </source>
</evidence>
<dbReference type="InterPro" id="IPR008930">
    <property type="entry name" value="Terpenoid_cyclase/PrenylTrfase"/>
</dbReference>
<dbReference type="PANTHER" id="PTHR40094:SF1">
    <property type="entry name" value="UBIQUITIN DOMAIN-CONTAINING PROTEIN"/>
    <property type="match status" value="1"/>
</dbReference>
<evidence type="ECO:0000313" key="5">
    <source>
        <dbReference type="Proteomes" id="UP000319848"/>
    </source>
</evidence>
<dbReference type="Gene3D" id="1.50.10.20">
    <property type="match status" value="1"/>
</dbReference>
<dbReference type="GO" id="GO:0004866">
    <property type="term" value="F:endopeptidase inhibitor activity"/>
    <property type="evidence" value="ECO:0007669"/>
    <property type="project" value="InterPro"/>
</dbReference>
<dbReference type="Gene3D" id="2.60.40.1930">
    <property type="match status" value="1"/>
</dbReference>
<dbReference type="PANTHER" id="PTHR40094">
    <property type="entry name" value="ALPHA-2-MACROGLOBULIN HOMOLOG"/>
    <property type="match status" value="1"/>
</dbReference>
<keyword evidence="4" id="KW-0675">Receptor</keyword>
<protein>
    <submittedName>
        <fullName evidence="4">TonB-dependent SusC/RagA subfamily outer membrane receptor</fullName>
    </submittedName>
</protein>
<keyword evidence="5" id="KW-1185">Reference proteome</keyword>
<keyword evidence="2" id="KW-0732">Signal</keyword>
<dbReference type="InterPro" id="IPR002890">
    <property type="entry name" value="MG2"/>
</dbReference>
<feature type="signal peptide" evidence="2">
    <location>
        <begin position="1"/>
        <end position="18"/>
    </location>
</feature>